<comment type="caution">
    <text evidence="1">The sequence shown here is derived from an EMBL/GenBank/DDBJ whole genome shotgun (WGS) entry which is preliminary data.</text>
</comment>
<reference evidence="1" key="1">
    <citation type="submission" date="2020-08" db="EMBL/GenBank/DDBJ databases">
        <title>Genome sequencing and assembly of the red palm weevil Rhynchophorus ferrugineus.</title>
        <authorList>
            <person name="Dias G.B."/>
            <person name="Bergman C.M."/>
            <person name="Manee M."/>
        </authorList>
    </citation>
    <scope>NUCLEOTIDE SEQUENCE</scope>
    <source>
        <strain evidence="1">AA-2017</strain>
        <tissue evidence="1">Whole larva</tissue>
    </source>
</reference>
<accession>A0A834ICS6</accession>
<dbReference type="AlphaFoldDB" id="A0A834ICS6"/>
<dbReference type="EMBL" id="JAACXV010000399">
    <property type="protein sequence ID" value="KAF7278495.1"/>
    <property type="molecule type" value="Genomic_DNA"/>
</dbReference>
<organism evidence="1 2">
    <name type="scientific">Rhynchophorus ferrugineus</name>
    <name type="common">Red palm weevil</name>
    <name type="synonym">Curculio ferrugineus</name>
    <dbReference type="NCBI Taxonomy" id="354439"/>
    <lineage>
        <taxon>Eukaryota</taxon>
        <taxon>Metazoa</taxon>
        <taxon>Ecdysozoa</taxon>
        <taxon>Arthropoda</taxon>
        <taxon>Hexapoda</taxon>
        <taxon>Insecta</taxon>
        <taxon>Pterygota</taxon>
        <taxon>Neoptera</taxon>
        <taxon>Endopterygota</taxon>
        <taxon>Coleoptera</taxon>
        <taxon>Polyphaga</taxon>
        <taxon>Cucujiformia</taxon>
        <taxon>Curculionidae</taxon>
        <taxon>Dryophthorinae</taxon>
        <taxon>Rhynchophorus</taxon>
    </lineage>
</organism>
<dbReference type="Proteomes" id="UP000625711">
    <property type="component" value="Unassembled WGS sequence"/>
</dbReference>
<keyword evidence="2" id="KW-1185">Reference proteome</keyword>
<protein>
    <submittedName>
        <fullName evidence="1">Uncharacterized protein</fullName>
    </submittedName>
</protein>
<sequence>MRRPAGWTGFLTETVVFVELGTPTFSNTMGDRSGKIDDAHDPDVVSSTRHPNFATFNKWALYVPIMTRFHAVRPPTQTHGPDPRSHNVERVIGERRDVIIDESAS</sequence>
<evidence type="ECO:0000313" key="2">
    <source>
        <dbReference type="Proteomes" id="UP000625711"/>
    </source>
</evidence>
<evidence type="ECO:0000313" key="1">
    <source>
        <dbReference type="EMBL" id="KAF7278495.1"/>
    </source>
</evidence>
<name>A0A834ICS6_RHYFE</name>
<proteinExistence type="predicted"/>
<gene>
    <name evidence="1" type="ORF">GWI33_008396</name>
</gene>